<proteinExistence type="predicted"/>
<dbReference type="STRING" id="2754.EH55_10970"/>
<dbReference type="OrthoDB" id="9805176at2"/>
<protein>
    <recommendedName>
        <fullName evidence="3">L-2-amino-thiazoline-4-carboxylic acid hydrolase</fullName>
    </recommendedName>
</protein>
<organism evidence="1 2">
    <name type="scientific">Synergistes jonesii</name>
    <dbReference type="NCBI Taxonomy" id="2754"/>
    <lineage>
        <taxon>Bacteria</taxon>
        <taxon>Thermotogati</taxon>
        <taxon>Synergistota</taxon>
        <taxon>Synergistia</taxon>
        <taxon>Synergistales</taxon>
        <taxon>Synergistaceae</taxon>
        <taxon>Synergistes</taxon>
    </lineage>
</organism>
<evidence type="ECO:0000313" key="2">
    <source>
        <dbReference type="Proteomes" id="UP000027665"/>
    </source>
</evidence>
<dbReference type="Proteomes" id="UP000027665">
    <property type="component" value="Unassembled WGS sequence"/>
</dbReference>
<reference evidence="1 2" key="1">
    <citation type="submission" date="2014-04" db="EMBL/GenBank/DDBJ databases">
        <title>Draft Genome Sequence of Synergistes jonesii.</title>
        <authorList>
            <person name="Coil D.A."/>
            <person name="Eisen J.A."/>
            <person name="Holland-Moritz H.E."/>
        </authorList>
    </citation>
    <scope>NUCLEOTIDE SEQUENCE [LARGE SCALE GENOMIC DNA]</scope>
    <source>
        <strain evidence="1 2">78-1</strain>
    </source>
</reference>
<comment type="caution">
    <text evidence="1">The sequence shown here is derived from an EMBL/GenBank/DDBJ whole genome shotgun (WGS) entry which is preliminary data.</text>
</comment>
<dbReference type="InterPro" id="IPR026002">
    <property type="entry name" value="ATC_hydrolase-like"/>
</dbReference>
<dbReference type="EMBL" id="JMKI01000051">
    <property type="protein sequence ID" value="KEJ91358.1"/>
    <property type="molecule type" value="Genomic_DNA"/>
</dbReference>
<dbReference type="AlphaFoldDB" id="A0A073ILZ7"/>
<name>A0A073ILZ7_9BACT</name>
<dbReference type="GeneID" id="90984509"/>
<dbReference type="eggNOG" id="COG2345">
    <property type="taxonomic scope" value="Bacteria"/>
</dbReference>
<gene>
    <name evidence="1" type="ORF">EH55_10970</name>
</gene>
<accession>A0A073ILZ7</accession>
<dbReference type="Pfam" id="PF14196">
    <property type="entry name" value="ATC_hydrolase"/>
    <property type="match status" value="1"/>
</dbReference>
<keyword evidence="2" id="KW-1185">Reference proteome</keyword>
<sequence length="155" mass="17222">MGKGNEVPLLRQREIEAKVIAPLIRAFAAEIGEERARLVAKEAMKKISRAQGEAVAAKFGGGLESLKNNCISAWHSGGELEIEEKKDDEGEYSFNVKRCAYAELYEKLGCRELGAVISCSRDFAFLDGFDRGLELTRTKTLMEGGDCCDFCYRKK</sequence>
<dbReference type="RefSeq" id="WP_037978159.1">
    <property type="nucleotide sequence ID" value="NZ_CAMETI010000004.1"/>
</dbReference>
<evidence type="ECO:0000313" key="1">
    <source>
        <dbReference type="EMBL" id="KEJ91358.1"/>
    </source>
</evidence>
<evidence type="ECO:0008006" key="3">
    <source>
        <dbReference type="Google" id="ProtNLM"/>
    </source>
</evidence>